<protein>
    <submittedName>
        <fullName evidence="1">Uncharacterized protein</fullName>
    </submittedName>
</protein>
<dbReference type="Proteomes" id="UP000006502">
    <property type="component" value="Chromosome"/>
</dbReference>
<name>I7CEF1_MYCHA</name>
<gene>
    <name evidence="1" type="ordered locus">MHLP_00155</name>
</gene>
<keyword evidence="2" id="KW-1185">Reference proteome</keyword>
<dbReference type="EMBL" id="CP003731">
    <property type="protein sequence ID" value="AFO51611.1"/>
    <property type="molecule type" value="Genomic_DNA"/>
</dbReference>
<dbReference type="KEGG" id="mhl:MHLP_00155"/>
<evidence type="ECO:0000313" key="2">
    <source>
        <dbReference type="Proteomes" id="UP000006502"/>
    </source>
</evidence>
<dbReference type="STRING" id="1212765.MHLP_00155"/>
<dbReference type="PATRIC" id="fig|1212765.3.peg.31"/>
<reference evidence="1 2" key="1">
    <citation type="journal article" date="2012" name="J. Bacteriol.">
        <title>Genome Sequence of "Candidatus Mycoplasma haemolamae" Strain Purdue, a Red Blood Cell Pathogen of Alpacas (Vicugna pacos) and Llamas (Lama glama).</title>
        <authorList>
            <person name="Guimaraes A.M."/>
            <person name="Toth B."/>
            <person name="Santos A.P."/>
            <person name="do Nascimento N.C."/>
            <person name="Kritchevsky J.E."/>
            <person name="Messick J.B."/>
        </authorList>
    </citation>
    <scope>NUCLEOTIDE SEQUENCE [LARGE SCALE GENOMIC DNA]</scope>
    <source>
        <strain evidence="1 2">Purdue</strain>
    </source>
</reference>
<reference evidence="2" key="2">
    <citation type="submission" date="2012-07" db="EMBL/GenBank/DDBJ databases">
        <title>Complete genome sequence of 'Candidatus Mycoplasma haemolamae'.</title>
        <authorList>
            <person name="Guimaraes A.M.S."/>
            <person name="Toth B."/>
            <person name="Santos A.P."/>
            <person name="Nascimento N.C."/>
            <person name="Sojka J.E."/>
            <person name="Messick J.B."/>
        </authorList>
    </citation>
    <scope>NUCLEOTIDE SEQUENCE [LARGE SCALE GENOMIC DNA]</scope>
    <source>
        <strain evidence="2">Purdue</strain>
    </source>
</reference>
<proteinExistence type="predicted"/>
<dbReference type="HOGENOM" id="CLU_1756829_0_0_14"/>
<dbReference type="AlphaFoldDB" id="I7CEF1"/>
<dbReference type="OrthoDB" id="397814at2"/>
<sequence length="148" mass="18298">MRLNFEFRRTKSLLKRLLRLWKKYFWNHLVRFNAFLDRKSEFYNWKLSPSQASKEEIEVYEKFIACLGGWKNITGFVAKSKSWHFQLVHEFLVDWEKLNKFDVKILSYDWPILELVSYSYSKWIVKRLRKHTHMPSWVFKRKLRKTTG</sequence>
<organism evidence="1 2">
    <name type="scientific">Mycoplasma haematolamae (strain Purdue)</name>
    <dbReference type="NCBI Taxonomy" id="1212765"/>
    <lineage>
        <taxon>Bacteria</taxon>
        <taxon>Bacillati</taxon>
        <taxon>Mycoplasmatota</taxon>
        <taxon>Mollicutes</taxon>
        <taxon>Mycoplasmataceae</taxon>
        <taxon>Mycoplasma</taxon>
    </lineage>
</organism>
<accession>I7CEF1</accession>
<evidence type="ECO:0000313" key="1">
    <source>
        <dbReference type="EMBL" id="AFO51611.1"/>
    </source>
</evidence>